<keyword evidence="2" id="KW-1185">Reference proteome</keyword>
<gene>
    <name evidence="1" type="ORF">TRFO_23339</name>
</gene>
<name>A0A1J4KEM1_9EUKA</name>
<dbReference type="EMBL" id="MLAK01000674">
    <property type="protein sequence ID" value="OHT08196.1"/>
    <property type="molecule type" value="Genomic_DNA"/>
</dbReference>
<evidence type="ECO:0000313" key="2">
    <source>
        <dbReference type="Proteomes" id="UP000179807"/>
    </source>
</evidence>
<organism evidence="1 2">
    <name type="scientific">Tritrichomonas foetus</name>
    <dbReference type="NCBI Taxonomy" id="1144522"/>
    <lineage>
        <taxon>Eukaryota</taxon>
        <taxon>Metamonada</taxon>
        <taxon>Parabasalia</taxon>
        <taxon>Tritrichomonadida</taxon>
        <taxon>Tritrichomonadidae</taxon>
        <taxon>Tritrichomonas</taxon>
    </lineage>
</organism>
<evidence type="ECO:0000313" key="1">
    <source>
        <dbReference type="EMBL" id="OHT08196.1"/>
    </source>
</evidence>
<protein>
    <submittedName>
        <fullName evidence="1">Uncharacterized protein</fullName>
    </submittedName>
</protein>
<dbReference type="VEuPathDB" id="TrichDB:TRFO_23339"/>
<accession>A0A1J4KEM1</accession>
<dbReference type="GeneID" id="94837796"/>
<dbReference type="Proteomes" id="UP000179807">
    <property type="component" value="Unassembled WGS sequence"/>
</dbReference>
<dbReference type="AlphaFoldDB" id="A0A1J4KEM1"/>
<sequence length="84" mass="8883">MSFFYLNFTSFPKMSVCSGCKLVCIKCHGKANDSTMATVCGKCNGGTRCLACGNIKKGSTAARLCSKCKSGCQINCCCLCGKKK</sequence>
<proteinExistence type="predicted"/>
<reference evidence="1" key="1">
    <citation type="submission" date="2016-10" db="EMBL/GenBank/DDBJ databases">
        <authorList>
            <person name="Benchimol M."/>
            <person name="Almeida L.G."/>
            <person name="Vasconcelos A.T."/>
            <person name="Perreira-Neves A."/>
            <person name="Rosa I.A."/>
            <person name="Tasca T."/>
            <person name="Bogo M.R."/>
            <person name="de Souza W."/>
        </authorList>
    </citation>
    <scope>NUCLEOTIDE SEQUENCE [LARGE SCALE GENOMIC DNA]</scope>
    <source>
        <strain evidence="1">K</strain>
    </source>
</reference>
<comment type="caution">
    <text evidence="1">The sequence shown here is derived from an EMBL/GenBank/DDBJ whole genome shotgun (WGS) entry which is preliminary data.</text>
</comment>
<dbReference type="RefSeq" id="XP_068361332.1">
    <property type="nucleotide sequence ID" value="XM_068503092.1"/>
</dbReference>